<comment type="cofactor">
    <cofactor evidence="3">
        <name>Zn(2+)</name>
        <dbReference type="ChEBI" id="CHEBI:29105"/>
    </cofactor>
</comment>
<dbReference type="RefSeq" id="WP_015851448.1">
    <property type="nucleotide sequence ID" value="NC_012881.1"/>
</dbReference>
<dbReference type="InterPro" id="IPR052170">
    <property type="entry name" value="M29_Exopeptidase"/>
</dbReference>
<reference evidence="10 11" key="1">
    <citation type="submission" date="2009-06" db="EMBL/GenBank/DDBJ databases">
        <title>Complete sequence of Desulfovibrio salexigens DSM 2638.</title>
        <authorList>
            <consortium name="US DOE Joint Genome Institute"/>
            <person name="Lucas S."/>
            <person name="Copeland A."/>
            <person name="Lapidus A."/>
            <person name="Glavina del Rio T."/>
            <person name="Tice H."/>
            <person name="Bruce D."/>
            <person name="Goodwin L."/>
            <person name="Pitluck S."/>
            <person name="Munk A.C."/>
            <person name="Brettin T."/>
            <person name="Detter J.C."/>
            <person name="Han C."/>
            <person name="Tapia R."/>
            <person name="Larimer F."/>
            <person name="Land M."/>
            <person name="Hauser L."/>
            <person name="Kyrpides N."/>
            <person name="Anderson I."/>
            <person name="Wall J.D."/>
            <person name="Arkin A.P."/>
            <person name="Dehal P."/>
            <person name="Chivian D."/>
            <person name="Giles B."/>
            <person name="Hazen T.C."/>
        </authorList>
    </citation>
    <scope>NUCLEOTIDE SEQUENCE [LARGE SCALE GENOMIC DNA]</scope>
    <source>
        <strain evidence="11">ATCC 14822 / DSM 2638 / NCIMB 8403 / VKM B-1763</strain>
    </source>
</reference>
<evidence type="ECO:0000256" key="7">
    <source>
        <dbReference type="ARBA" id="ARBA00022723"/>
    </source>
</evidence>
<dbReference type="SUPFAM" id="SSF144052">
    <property type="entry name" value="Thermophilic metalloprotease-like"/>
    <property type="match status" value="1"/>
</dbReference>
<evidence type="ECO:0000256" key="4">
    <source>
        <dbReference type="ARBA" id="ARBA00008236"/>
    </source>
</evidence>
<evidence type="ECO:0000313" key="11">
    <source>
        <dbReference type="Proteomes" id="UP000002601"/>
    </source>
</evidence>
<evidence type="ECO:0000256" key="1">
    <source>
        <dbReference type="ARBA" id="ARBA00001941"/>
    </source>
</evidence>
<name>C6BSF4_MARSD</name>
<proteinExistence type="inferred from homology"/>
<comment type="cofactor">
    <cofactor evidence="1">
        <name>Co(2+)</name>
        <dbReference type="ChEBI" id="CHEBI:48828"/>
    </cofactor>
</comment>
<evidence type="ECO:0000256" key="5">
    <source>
        <dbReference type="ARBA" id="ARBA00022438"/>
    </source>
</evidence>
<dbReference type="AlphaFoldDB" id="C6BSF4"/>
<keyword evidence="11" id="KW-1185">Reference proteome</keyword>
<accession>C6BSF4</accession>
<gene>
    <name evidence="10" type="ordered locus">Desal_1568</name>
</gene>
<dbReference type="Proteomes" id="UP000002601">
    <property type="component" value="Chromosome"/>
</dbReference>
<keyword evidence="7" id="KW-0479">Metal-binding</keyword>
<comment type="similarity">
    <text evidence="4">Belongs to the peptidase M29 family.</text>
</comment>
<evidence type="ECO:0000256" key="6">
    <source>
        <dbReference type="ARBA" id="ARBA00022670"/>
    </source>
</evidence>
<keyword evidence="6" id="KW-0645">Protease</keyword>
<keyword evidence="5 10" id="KW-0031">Aminopeptidase</keyword>
<organism evidence="10 11">
    <name type="scientific">Maridesulfovibrio salexigens (strain ATCC 14822 / DSM 2638 / NCIMB 8403 / VKM B-1763)</name>
    <name type="common">Desulfovibrio salexigens</name>
    <dbReference type="NCBI Taxonomy" id="526222"/>
    <lineage>
        <taxon>Bacteria</taxon>
        <taxon>Pseudomonadati</taxon>
        <taxon>Thermodesulfobacteriota</taxon>
        <taxon>Desulfovibrionia</taxon>
        <taxon>Desulfovibrionales</taxon>
        <taxon>Desulfovibrionaceae</taxon>
        <taxon>Maridesulfovibrio</taxon>
    </lineage>
</organism>
<keyword evidence="8" id="KW-0378">Hydrolase</keyword>
<dbReference type="Pfam" id="PF02073">
    <property type="entry name" value="Peptidase_M29"/>
    <property type="match status" value="1"/>
</dbReference>
<evidence type="ECO:0000256" key="2">
    <source>
        <dbReference type="ARBA" id="ARBA00001946"/>
    </source>
</evidence>
<dbReference type="Gene3D" id="3.40.1830.10">
    <property type="entry name" value="Thermophilic metalloprotease (M29)"/>
    <property type="match status" value="1"/>
</dbReference>
<keyword evidence="9" id="KW-0482">Metalloprotease</keyword>
<dbReference type="KEGG" id="dsa:Desal_1568"/>
<dbReference type="STRING" id="526222.Desal_1568"/>
<dbReference type="GO" id="GO:0006508">
    <property type="term" value="P:proteolysis"/>
    <property type="evidence" value="ECO:0007669"/>
    <property type="project" value="UniProtKB-KW"/>
</dbReference>
<evidence type="ECO:0000256" key="8">
    <source>
        <dbReference type="ARBA" id="ARBA00022801"/>
    </source>
</evidence>
<dbReference type="GO" id="GO:0008237">
    <property type="term" value="F:metallopeptidase activity"/>
    <property type="evidence" value="ECO:0007669"/>
    <property type="project" value="UniProtKB-KW"/>
</dbReference>
<dbReference type="InterPro" id="IPR035097">
    <property type="entry name" value="M29_N-terminal"/>
</dbReference>
<comment type="cofactor">
    <cofactor evidence="2">
        <name>Mg(2+)</name>
        <dbReference type="ChEBI" id="CHEBI:18420"/>
    </cofactor>
</comment>
<dbReference type="OrthoDB" id="9803993at2"/>
<dbReference type="InterPro" id="IPR000787">
    <property type="entry name" value="Peptidase_M29"/>
</dbReference>
<evidence type="ECO:0000256" key="3">
    <source>
        <dbReference type="ARBA" id="ARBA00001947"/>
    </source>
</evidence>
<dbReference type="eggNOG" id="COG2309">
    <property type="taxonomic scope" value="Bacteria"/>
</dbReference>
<dbReference type="GO" id="GO:0046872">
    <property type="term" value="F:metal ion binding"/>
    <property type="evidence" value="ECO:0007669"/>
    <property type="project" value="UniProtKB-KW"/>
</dbReference>
<dbReference type="PANTHER" id="PTHR34448:SF1">
    <property type="entry name" value="BLL6088 PROTEIN"/>
    <property type="match status" value="1"/>
</dbReference>
<dbReference type="EMBL" id="CP001649">
    <property type="protein sequence ID" value="ACS79630.1"/>
    <property type="molecule type" value="Genomic_DNA"/>
</dbReference>
<protein>
    <submittedName>
        <fullName evidence="10">Peptidase M29 aminopeptidase II</fullName>
    </submittedName>
</protein>
<dbReference type="PANTHER" id="PTHR34448">
    <property type="entry name" value="AMINOPEPTIDASE"/>
    <property type="match status" value="1"/>
</dbReference>
<dbReference type="HOGENOM" id="CLU_057697_0_0_7"/>
<sequence length="403" mass="45226">MKKLISYEDLRQYAKVLFWALDSQKIDGLKNTDIVIIKYDYLATPLAEALFALLIEKHMHPVMETGLTPAMKAELYINSSYGQLTFHPPGKEELYANAAGVVRIHAPEEVEAMTEVDPRSIMENRNGSRSVRQSIEKRKLHGKLAWTECAYPTAALATKSGLSLEDYTTRLMRACYLNMPDPAREWQKISDHTTEIAKWLTSLDIKTIRMQSELCDLFFSPGENRRWQGAAGENIPGYEIYVSPDCRTVNGIYYADLPSLYMDKATYGVQIEFMDGIAIRVKAMGGEKFLLDQLRADGGARRVGEFSLTDASISRVDHFMAQTILDENFGGEQGSCHIALGQSLSETFAGPPEILDKMMMDSLGFNTSSIHWDLVNTEEKIVTANLADGKKVTIYEGGRFKMP</sequence>
<evidence type="ECO:0000313" key="10">
    <source>
        <dbReference type="EMBL" id="ACS79630.1"/>
    </source>
</evidence>
<evidence type="ECO:0000256" key="9">
    <source>
        <dbReference type="ARBA" id="ARBA00023049"/>
    </source>
</evidence>
<dbReference type="GO" id="GO:0004177">
    <property type="term" value="F:aminopeptidase activity"/>
    <property type="evidence" value="ECO:0007669"/>
    <property type="project" value="UniProtKB-KW"/>
</dbReference>